<feature type="region of interest" description="Disordered" evidence="1">
    <location>
        <begin position="1"/>
        <end position="43"/>
    </location>
</feature>
<gene>
    <name evidence="2" type="ORF">HMPREF1318_2185</name>
</gene>
<sequence length="70" mass="7726">MTWPSVTAPRRWVTSRGSHDEPADRARDNRRCGDPGYGYAGAGARGLAVSGRRYGAEFPQGDRREFSNGR</sequence>
<comment type="caution">
    <text evidence="2">The sequence shown here is derived from an EMBL/GenBank/DDBJ whole genome shotgun (WGS) entry which is preliminary data.</text>
</comment>
<evidence type="ECO:0000256" key="1">
    <source>
        <dbReference type="SAM" id="MobiDB-lite"/>
    </source>
</evidence>
<dbReference type="AlphaFoldDB" id="J0X163"/>
<evidence type="ECO:0000313" key="2">
    <source>
        <dbReference type="EMBL" id="EJF42321.1"/>
    </source>
</evidence>
<dbReference type="Proteomes" id="UP000002941">
    <property type="component" value="Unassembled WGS sequence"/>
</dbReference>
<keyword evidence="3" id="KW-1185">Reference proteome</keyword>
<accession>J0X163</accession>
<organism evidence="2 3">
    <name type="scientific">Actinomyces massiliensis F0489</name>
    <dbReference type="NCBI Taxonomy" id="1125718"/>
    <lineage>
        <taxon>Bacteria</taxon>
        <taxon>Bacillati</taxon>
        <taxon>Actinomycetota</taxon>
        <taxon>Actinomycetes</taxon>
        <taxon>Actinomycetales</taxon>
        <taxon>Actinomycetaceae</taxon>
        <taxon>Actinomyces</taxon>
    </lineage>
</organism>
<dbReference type="EMBL" id="AKFT01000146">
    <property type="protein sequence ID" value="EJF42321.1"/>
    <property type="molecule type" value="Genomic_DNA"/>
</dbReference>
<proteinExistence type="predicted"/>
<reference evidence="2 3" key="1">
    <citation type="submission" date="2012-05" db="EMBL/GenBank/DDBJ databases">
        <authorList>
            <person name="Harkins D.M."/>
            <person name="Madupu R."/>
            <person name="Durkin A.S."/>
            <person name="Torralba M."/>
            <person name="Methe B."/>
            <person name="Sutton G.G."/>
            <person name="Nelson K.E."/>
        </authorList>
    </citation>
    <scope>NUCLEOTIDE SEQUENCE [LARGE SCALE GENOMIC DNA]</scope>
    <source>
        <strain evidence="2 3">F0489</strain>
    </source>
</reference>
<protein>
    <submittedName>
        <fullName evidence="2">Uncharacterized protein</fullName>
    </submittedName>
</protein>
<feature type="compositionally biased region" description="Basic and acidic residues" evidence="1">
    <location>
        <begin position="17"/>
        <end position="33"/>
    </location>
</feature>
<name>J0X163_9ACTO</name>
<evidence type="ECO:0000313" key="3">
    <source>
        <dbReference type="Proteomes" id="UP000002941"/>
    </source>
</evidence>